<proteinExistence type="predicted"/>
<evidence type="ECO:0000256" key="5">
    <source>
        <dbReference type="ARBA" id="ARBA00022801"/>
    </source>
</evidence>
<keyword evidence="1" id="KW-0808">Transferase</keyword>
<evidence type="ECO:0000256" key="7">
    <source>
        <dbReference type="SAM" id="Phobius"/>
    </source>
</evidence>
<sequence>MCDASDYVVGAVLGQRKNKIFYVIEYASKVLNEAQMNYAITEKELLAIVYALKKFRSYLIGSKITVFTDHAAIKYLLTKSDSKPRLIRWILLLQEFDLEIKDKKGCENHIADHLSRLENEEVTILESAIHGEFPDEKLFSVQERPWFADMANFKAVRVIPEDLNWQQRKKFFKDSTYYVCDDPYLFKIGADGLLRRCVSGAEVKDILWYCHNSPYEGHYNGDRTATKILQSRFYWPIGYFLTFNKVFSFTAYSSDFVIVHSYDTIFFLFFSFFLLITIKQSKHLI</sequence>
<keyword evidence="2" id="KW-0548">Nucleotidyltransferase</keyword>
<name>A0A151RLW9_CAJCA</name>
<organism evidence="9 10">
    <name type="scientific">Cajanus cajan</name>
    <name type="common">Pigeon pea</name>
    <name type="synonym">Cajanus indicus</name>
    <dbReference type="NCBI Taxonomy" id="3821"/>
    <lineage>
        <taxon>Eukaryota</taxon>
        <taxon>Viridiplantae</taxon>
        <taxon>Streptophyta</taxon>
        <taxon>Embryophyta</taxon>
        <taxon>Tracheophyta</taxon>
        <taxon>Spermatophyta</taxon>
        <taxon>Magnoliopsida</taxon>
        <taxon>eudicotyledons</taxon>
        <taxon>Gunneridae</taxon>
        <taxon>Pentapetalae</taxon>
        <taxon>rosids</taxon>
        <taxon>fabids</taxon>
        <taxon>Fabales</taxon>
        <taxon>Fabaceae</taxon>
        <taxon>Papilionoideae</taxon>
        <taxon>50 kb inversion clade</taxon>
        <taxon>NPAAA clade</taxon>
        <taxon>indigoferoid/millettioid clade</taxon>
        <taxon>Phaseoleae</taxon>
        <taxon>Cajanus</taxon>
    </lineage>
</organism>
<evidence type="ECO:0000256" key="6">
    <source>
        <dbReference type="ARBA" id="ARBA00022918"/>
    </source>
</evidence>
<feature type="transmembrane region" description="Helical" evidence="7">
    <location>
        <begin position="233"/>
        <end position="252"/>
    </location>
</feature>
<feature type="domain" description="Reverse transcriptase RNase H-like" evidence="8">
    <location>
        <begin position="2"/>
        <end position="96"/>
    </location>
</feature>
<dbReference type="PANTHER" id="PTHR34072">
    <property type="entry name" value="ENZYMATIC POLYPROTEIN-RELATED"/>
    <property type="match status" value="1"/>
</dbReference>
<keyword evidence="7" id="KW-0812">Transmembrane</keyword>
<evidence type="ECO:0000313" key="10">
    <source>
        <dbReference type="Proteomes" id="UP000075243"/>
    </source>
</evidence>
<dbReference type="Proteomes" id="UP000075243">
    <property type="component" value="Unassembled WGS sequence"/>
</dbReference>
<evidence type="ECO:0000256" key="3">
    <source>
        <dbReference type="ARBA" id="ARBA00022722"/>
    </source>
</evidence>
<dbReference type="Pfam" id="PF17917">
    <property type="entry name" value="RT_RNaseH"/>
    <property type="match status" value="1"/>
</dbReference>
<keyword evidence="6" id="KW-0695">RNA-directed DNA polymerase</keyword>
<keyword evidence="7" id="KW-1133">Transmembrane helix</keyword>
<dbReference type="AlphaFoldDB" id="A0A151RLW9"/>
<dbReference type="GO" id="GO:0004519">
    <property type="term" value="F:endonuclease activity"/>
    <property type="evidence" value="ECO:0007669"/>
    <property type="project" value="UniProtKB-KW"/>
</dbReference>
<evidence type="ECO:0000256" key="2">
    <source>
        <dbReference type="ARBA" id="ARBA00022695"/>
    </source>
</evidence>
<dbReference type="InterPro" id="IPR043502">
    <property type="entry name" value="DNA/RNA_pol_sf"/>
</dbReference>
<dbReference type="Gene3D" id="3.10.20.370">
    <property type="match status" value="1"/>
</dbReference>
<evidence type="ECO:0000313" key="9">
    <source>
        <dbReference type="EMBL" id="KYP43570.1"/>
    </source>
</evidence>
<keyword evidence="5" id="KW-0378">Hydrolase</keyword>
<dbReference type="GO" id="GO:0003964">
    <property type="term" value="F:RNA-directed DNA polymerase activity"/>
    <property type="evidence" value="ECO:0007669"/>
    <property type="project" value="UniProtKB-KW"/>
</dbReference>
<dbReference type="SUPFAM" id="SSF56672">
    <property type="entry name" value="DNA/RNA polymerases"/>
    <property type="match status" value="1"/>
</dbReference>
<gene>
    <name evidence="9" type="ORF">KK1_034997</name>
</gene>
<evidence type="ECO:0000256" key="4">
    <source>
        <dbReference type="ARBA" id="ARBA00022759"/>
    </source>
</evidence>
<keyword evidence="3" id="KW-0540">Nuclease</keyword>
<dbReference type="EMBL" id="KQ483662">
    <property type="protein sequence ID" value="KYP43570.1"/>
    <property type="molecule type" value="Genomic_DNA"/>
</dbReference>
<dbReference type="PANTHER" id="PTHR34072:SF57">
    <property type="entry name" value="RNA-DIRECTED DNA POLYMERASE"/>
    <property type="match status" value="1"/>
</dbReference>
<dbReference type="InterPro" id="IPR041373">
    <property type="entry name" value="RT_RNaseH"/>
</dbReference>
<accession>A0A151RLW9</accession>
<dbReference type="Gene3D" id="1.10.340.70">
    <property type="match status" value="1"/>
</dbReference>
<keyword evidence="10" id="KW-1185">Reference proteome</keyword>
<reference evidence="9" key="1">
    <citation type="journal article" date="2012" name="Nat. Biotechnol.">
        <title>Draft genome sequence of pigeonpea (Cajanus cajan), an orphan legume crop of resource-poor farmers.</title>
        <authorList>
            <person name="Varshney R.K."/>
            <person name="Chen W."/>
            <person name="Li Y."/>
            <person name="Bharti A.K."/>
            <person name="Saxena R.K."/>
            <person name="Schlueter J.A."/>
            <person name="Donoghue M.T."/>
            <person name="Azam S."/>
            <person name="Fan G."/>
            <person name="Whaley A.M."/>
            <person name="Farmer A.D."/>
            <person name="Sheridan J."/>
            <person name="Iwata A."/>
            <person name="Tuteja R."/>
            <person name="Penmetsa R.V."/>
            <person name="Wu W."/>
            <person name="Upadhyaya H.D."/>
            <person name="Yang S.P."/>
            <person name="Shah T."/>
            <person name="Saxena K.B."/>
            <person name="Michael T."/>
            <person name="McCombie W.R."/>
            <person name="Yang B."/>
            <person name="Zhang G."/>
            <person name="Yang H."/>
            <person name="Wang J."/>
            <person name="Spillane C."/>
            <person name="Cook D.R."/>
            <person name="May G.D."/>
            <person name="Xu X."/>
            <person name="Jackson S.A."/>
        </authorList>
    </citation>
    <scope>NUCLEOTIDE SEQUENCE [LARGE SCALE GENOMIC DNA]</scope>
</reference>
<feature type="transmembrane region" description="Helical" evidence="7">
    <location>
        <begin position="258"/>
        <end position="278"/>
    </location>
</feature>
<keyword evidence="4" id="KW-0255">Endonuclease</keyword>
<dbReference type="Gramene" id="C.cajan_32722.t">
    <property type="protein sequence ID" value="C.cajan_32722.t.cds1"/>
    <property type="gene ID" value="C.cajan_32722"/>
</dbReference>
<dbReference type="GO" id="GO:0016787">
    <property type="term" value="F:hydrolase activity"/>
    <property type="evidence" value="ECO:0007669"/>
    <property type="project" value="UniProtKB-KW"/>
</dbReference>
<evidence type="ECO:0000259" key="8">
    <source>
        <dbReference type="Pfam" id="PF17917"/>
    </source>
</evidence>
<dbReference type="CDD" id="cd09274">
    <property type="entry name" value="RNase_HI_RT_Ty3"/>
    <property type="match status" value="1"/>
</dbReference>
<keyword evidence="7" id="KW-0472">Membrane</keyword>
<protein>
    <submittedName>
        <fullName evidence="9">Retrovirus-related Pol polyprotein from transposon 17.6</fullName>
    </submittedName>
</protein>
<dbReference type="FunFam" id="3.10.20.370:FF:000001">
    <property type="entry name" value="Retrovirus-related Pol polyprotein from transposon 17.6-like protein"/>
    <property type="match status" value="1"/>
</dbReference>
<evidence type="ECO:0000256" key="1">
    <source>
        <dbReference type="ARBA" id="ARBA00022679"/>
    </source>
</evidence>